<protein>
    <submittedName>
        <fullName evidence="1">Uncharacterized protein</fullName>
    </submittedName>
</protein>
<dbReference type="Proteomes" id="UP001220217">
    <property type="component" value="Chromosome"/>
</dbReference>
<evidence type="ECO:0000313" key="2">
    <source>
        <dbReference type="Proteomes" id="UP001220217"/>
    </source>
</evidence>
<organism evidence="1 2">
    <name type="scientific">Priestia aryabhattai</name>
    <name type="common">Bacillus aryabhattai</name>
    <dbReference type="NCBI Taxonomy" id="412384"/>
    <lineage>
        <taxon>Bacteria</taxon>
        <taxon>Bacillati</taxon>
        <taxon>Bacillota</taxon>
        <taxon>Bacilli</taxon>
        <taxon>Bacillales</taxon>
        <taxon>Bacillaceae</taxon>
        <taxon>Priestia</taxon>
    </lineage>
</organism>
<sequence length="56" mass="6527">MNPTLHDQLKQWKKDKAVVEKVIKRTENLSTRDVMDLMGTNRQILTRGKGGAYRQK</sequence>
<proteinExistence type="predicted"/>
<dbReference type="EMBL" id="CP118718">
    <property type="protein sequence ID" value="WEA46831.1"/>
    <property type="molecule type" value="Genomic_DNA"/>
</dbReference>
<name>A0ABD7X3E3_PRIAR</name>
<evidence type="ECO:0000313" key="1">
    <source>
        <dbReference type="EMBL" id="WEA46831.1"/>
    </source>
</evidence>
<reference evidence="1 2" key="1">
    <citation type="submission" date="2023-02" db="EMBL/GenBank/DDBJ databases">
        <title>Complete genome sequence of Priestia aryabhattai G5MAi6, a methanol-tolerant strain isolated from tap water in Hong Kong.</title>
        <authorList>
            <person name="Leung K.M."/>
            <person name="Lai G.K.K."/>
            <person name="Griffin S.D.J."/>
        </authorList>
    </citation>
    <scope>NUCLEOTIDE SEQUENCE [LARGE SCALE GENOMIC DNA]</scope>
    <source>
        <strain evidence="1 2">G5MAi6</strain>
    </source>
</reference>
<dbReference type="RefSeq" id="WP_275037524.1">
    <property type="nucleotide sequence ID" value="NZ_CP118718.1"/>
</dbReference>
<gene>
    <name evidence="1" type="ORF">PWO00_12965</name>
</gene>
<dbReference type="AlphaFoldDB" id="A0ABD7X3E3"/>
<accession>A0ABD7X3E3</accession>